<dbReference type="GO" id="GO:0006508">
    <property type="term" value="P:proteolysis"/>
    <property type="evidence" value="ECO:0007669"/>
    <property type="project" value="UniProtKB-KW"/>
</dbReference>
<dbReference type="GO" id="GO:0004185">
    <property type="term" value="F:serine-type carboxypeptidase activity"/>
    <property type="evidence" value="ECO:0007669"/>
    <property type="project" value="UniProtKB-UniRule"/>
</dbReference>
<dbReference type="Gene3D" id="3.40.50.1820">
    <property type="entry name" value="alpha/beta hydrolase"/>
    <property type="match status" value="1"/>
</dbReference>
<proteinExistence type="inferred from homology"/>
<dbReference type="EMBL" id="JAKCXM010000153">
    <property type="protein sequence ID" value="KAJ0400506.1"/>
    <property type="molecule type" value="Genomic_DNA"/>
</dbReference>
<comment type="similarity">
    <text evidence="1 2">Belongs to the peptidase S10 family.</text>
</comment>
<keyword evidence="2" id="KW-0645">Protease</keyword>
<feature type="signal peptide" evidence="2">
    <location>
        <begin position="1"/>
        <end position="20"/>
    </location>
</feature>
<keyword evidence="3" id="KW-0472">Membrane</keyword>
<comment type="caution">
    <text evidence="4">The sequence shown here is derived from an EMBL/GenBank/DDBJ whole genome shotgun (WGS) entry which is preliminary data.</text>
</comment>
<dbReference type="PRINTS" id="PR00724">
    <property type="entry name" value="CRBOXYPTASEC"/>
</dbReference>
<feature type="transmembrane region" description="Helical" evidence="3">
    <location>
        <begin position="518"/>
        <end position="538"/>
    </location>
</feature>
<evidence type="ECO:0000256" key="3">
    <source>
        <dbReference type="SAM" id="Phobius"/>
    </source>
</evidence>
<dbReference type="PANTHER" id="PTHR11802">
    <property type="entry name" value="SERINE PROTEASE FAMILY S10 SERINE CARBOXYPEPTIDASE"/>
    <property type="match status" value="1"/>
</dbReference>
<dbReference type="InterPro" id="IPR001563">
    <property type="entry name" value="Peptidase_S10"/>
</dbReference>
<dbReference type="PANTHER" id="PTHR11802:SF201">
    <property type="entry name" value="CARBOXYPEPTIDASE"/>
    <property type="match status" value="1"/>
</dbReference>
<keyword evidence="3" id="KW-0812">Transmembrane</keyword>
<dbReference type="PROSITE" id="PS00131">
    <property type="entry name" value="CARBOXYPEPT_SER_SER"/>
    <property type="match status" value="1"/>
</dbReference>
<dbReference type="EC" id="3.4.16.-" evidence="2"/>
<dbReference type="SUPFAM" id="SSF53474">
    <property type="entry name" value="alpha/beta-Hydrolases"/>
    <property type="match status" value="1"/>
</dbReference>
<dbReference type="Pfam" id="PF00450">
    <property type="entry name" value="Peptidase_S10"/>
    <property type="match status" value="1"/>
</dbReference>
<keyword evidence="2" id="KW-0378">Hydrolase</keyword>
<protein>
    <recommendedName>
        <fullName evidence="2">Carboxypeptidase</fullName>
        <ecNumber evidence="2">3.4.16.-</ecNumber>
    </recommendedName>
</protein>
<organism evidence="4 5">
    <name type="scientific">Pythium insidiosum</name>
    <name type="common">Pythiosis disease agent</name>
    <dbReference type="NCBI Taxonomy" id="114742"/>
    <lineage>
        <taxon>Eukaryota</taxon>
        <taxon>Sar</taxon>
        <taxon>Stramenopiles</taxon>
        <taxon>Oomycota</taxon>
        <taxon>Peronosporomycetes</taxon>
        <taxon>Pythiales</taxon>
        <taxon>Pythiaceae</taxon>
        <taxon>Pythium</taxon>
    </lineage>
</organism>
<name>A0AAD5LGP9_PYTIN</name>
<dbReference type="InterPro" id="IPR018202">
    <property type="entry name" value="Ser_caboxypep_ser_AS"/>
</dbReference>
<keyword evidence="2" id="KW-0732">Signal</keyword>
<dbReference type="AlphaFoldDB" id="A0AAD5LGP9"/>
<dbReference type="Proteomes" id="UP001209570">
    <property type="component" value="Unassembled WGS sequence"/>
</dbReference>
<keyword evidence="3" id="KW-1133">Transmembrane helix</keyword>
<evidence type="ECO:0000313" key="5">
    <source>
        <dbReference type="Proteomes" id="UP001209570"/>
    </source>
</evidence>
<reference evidence="4" key="1">
    <citation type="submission" date="2021-12" db="EMBL/GenBank/DDBJ databases">
        <title>Prjna785345.</title>
        <authorList>
            <person name="Rujirawat T."/>
            <person name="Krajaejun T."/>
        </authorList>
    </citation>
    <scope>NUCLEOTIDE SEQUENCE</scope>
    <source>
        <strain evidence="4">Pi057C3</strain>
    </source>
</reference>
<evidence type="ECO:0000313" key="4">
    <source>
        <dbReference type="EMBL" id="KAJ0400506.1"/>
    </source>
</evidence>
<evidence type="ECO:0000256" key="2">
    <source>
        <dbReference type="RuleBase" id="RU361156"/>
    </source>
</evidence>
<evidence type="ECO:0000256" key="1">
    <source>
        <dbReference type="ARBA" id="ARBA00009431"/>
    </source>
</evidence>
<keyword evidence="5" id="KW-1185">Reference proteome</keyword>
<feature type="chain" id="PRO_5041772710" description="Carboxypeptidase" evidence="2">
    <location>
        <begin position="21"/>
        <end position="562"/>
    </location>
</feature>
<gene>
    <name evidence="4" type="ORF">P43SY_006685</name>
</gene>
<accession>A0AAD5LGP9</accession>
<sequence length="562" mass="62688">MRLLLSLFVAAAISLVGSDAATPRDDHRVTRLPGLSKPKALGFDHFAGQLELATSEKMFYWYAESKQDPAKDPIVLWLNGGPGCSSINGMFTENGPFVVGPDQKLLRNAYAWNRKVNLVWVESPAGVGFSGPQQPAEYYNDDVVADRLHQFLAKFFDRYPELQGRDFYVTGESYAGIYIPYLVDLLVERPIPGVRLTGFAIGNPLTDNEIDGNAYMEYYYTHALISVQNYRKMLEYCSDEIAQCMFTPVNCSARCQEAVNEGIAASDSGHFNPYFIYGDVCLLSNGQGGALHFTKHKHHPTPVTHRGDVGPCTDTFTLEYLNSPELQEAVHLESPTTWQDCNPFISEHFTRSLSSLPKYRSILSRNLGLKVLIYSGDADSVVNFIGTERWIAWEQGLNLSETEPWKAWYGPDRQIAGYVQGYDGLTFKTVKGAGHMVPAVRPLHGLHMFECFIYGEQACAEFKYPKDAFEVESGEITDDEDDKDGEEQEDDAAKRLVRLQKAAINAQRIEPHALPSTSVLIVAAAALGVCAFVAHRLGRGAGWRHRRRAYTNAERRPLSSNA</sequence>
<dbReference type="InterPro" id="IPR029058">
    <property type="entry name" value="AB_hydrolase_fold"/>
</dbReference>
<keyword evidence="2" id="KW-0121">Carboxypeptidase</keyword>